<dbReference type="AlphaFoldDB" id="A0A7M5X7Y3"/>
<name>A0A7M5X7Y3_9CNID</name>
<keyword evidence="3" id="KW-1185">Reference proteome</keyword>
<reference evidence="2" key="1">
    <citation type="submission" date="2021-01" db="UniProtKB">
        <authorList>
            <consortium name="EnsemblMetazoa"/>
        </authorList>
    </citation>
    <scope>IDENTIFICATION</scope>
</reference>
<accession>A0A7M5X7Y3</accession>
<feature type="region of interest" description="Disordered" evidence="1">
    <location>
        <begin position="256"/>
        <end position="276"/>
    </location>
</feature>
<protein>
    <submittedName>
        <fullName evidence="2">Uncharacterized protein</fullName>
    </submittedName>
</protein>
<dbReference type="Proteomes" id="UP000594262">
    <property type="component" value="Unplaced"/>
</dbReference>
<evidence type="ECO:0000313" key="2">
    <source>
        <dbReference type="EnsemblMetazoa" id="CLYHEMP018784.1"/>
    </source>
</evidence>
<organism evidence="2 3">
    <name type="scientific">Clytia hemisphaerica</name>
    <dbReference type="NCBI Taxonomy" id="252671"/>
    <lineage>
        <taxon>Eukaryota</taxon>
        <taxon>Metazoa</taxon>
        <taxon>Cnidaria</taxon>
        <taxon>Hydrozoa</taxon>
        <taxon>Hydroidolina</taxon>
        <taxon>Leptothecata</taxon>
        <taxon>Obeliida</taxon>
        <taxon>Clytiidae</taxon>
        <taxon>Clytia</taxon>
    </lineage>
</organism>
<sequence length="300" mass="34980">NLDYILPNPDFSSPEMPRERKNKESLYAQQEQDEKDWKLTDSKSNISVRELLESSSQRFKQVEQLNNTSELENKKRQNRSLQRKLKEERHQYNRQIQDMKDKHEEIMEKMKNSVVKKVKEIESEYERKLGEETKNYEQRIEILQMDLEELASVLEDRNKKIGRLELMVEDKSDADEGLQEQIEVLQAELIKKNKRIKKMITCAESTKQMIKEVEEESLVVLNENRTLKYKLKQMGGSSSQSSFSDVEGVQRHPSLCDLDLHGDEEGGDGGKPSGGVAVGEFVLPDKFNFDEIIRKSLKKL</sequence>
<feature type="compositionally biased region" description="Basic and acidic residues" evidence="1">
    <location>
        <begin position="84"/>
        <end position="94"/>
    </location>
</feature>
<evidence type="ECO:0000256" key="1">
    <source>
        <dbReference type="SAM" id="MobiDB-lite"/>
    </source>
</evidence>
<feature type="region of interest" description="Disordered" evidence="1">
    <location>
        <begin position="1"/>
        <end position="40"/>
    </location>
</feature>
<evidence type="ECO:0000313" key="3">
    <source>
        <dbReference type="Proteomes" id="UP000594262"/>
    </source>
</evidence>
<proteinExistence type="predicted"/>
<dbReference type="EnsemblMetazoa" id="CLYHEMT018784.1">
    <property type="protein sequence ID" value="CLYHEMP018784.1"/>
    <property type="gene ID" value="CLYHEMG018784"/>
</dbReference>
<feature type="region of interest" description="Disordered" evidence="1">
    <location>
        <begin position="68"/>
        <end position="94"/>
    </location>
</feature>